<proteinExistence type="inferred from homology"/>
<accession>A0A3B0UPL3</accession>
<dbReference type="InterPro" id="IPR000131">
    <property type="entry name" value="ATP_synth_F1_gsu"/>
</dbReference>
<gene>
    <name evidence="9" type="ORF">MNBD_CPR01-589</name>
</gene>
<evidence type="ECO:0000256" key="8">
    <source>
        <dbReference type="ARBA" id="ARBA00023310"/>
    </source>
</evidence>
<evidence type="ECO:0000256" key="1">
    <source>
        <dbReference type="ARBA" id="ARBA00004170"/>
    </source>
</evidence>
<evidence type="ECO:0000313" key="9">
    <source>
        <dbReference type="EMBL" id="VAW32778.1"/>
    </source>
</evidence>
<evidence type="ECO:0008006" key="10">
    <source>
        <dbReference type="Google" id="ProtNLM"/>
    </source>
</evidence>
<organism evidence="9">
    <name type="scientific">hydrothermal vent metagenome</name>
    <dbReference type="NCBI Taxonomy" id="652676"/>
    <lineage>
        <taxon>unclassified sequences</taxon>
        <taxon>metagenomes</taxon>
        <taxon>ecological metagenomes</taxon>
    </lineage>
</organism>
<keyword evidence="7" id="KW-0139">CF(1)</keyword>
<keyword evidence="8" id="KW-0066">ATP synthesis</keyword>
<dbReference type="GO" id="GO:0046933">
    <property type="term" value="F:proton-transporting ATP synthase activity, rotational mechanism"/>
    <property type="evidence" value="ECO:0007669"/>
    <property type="project" value="InterPro"/>
</dbReference>
<dbReference type="Gene3D" id="3.40.1380.10">
    <property type="match status" value="1"/>
</dbReference>
<evidence type="ECO:0000256" key="3">
    <source>
        <dbReference type="ARBA" id="ARBA00022448"/>
    </source>
</evidence>
<keyword evidence="3" id="KW-0813">Transport</keyword>
<dbReference type="PRINTS" id="PR00126">
    <property type="entry name" value="ATPASEGAMMA"/>
</dbReference>
<protein>
    <recommendedName>
        <fullName evidence="10">ATP synthase gamma chain</fullName>
    </recommendedName>
</protein>
<evidence type="ECO:0000256" key="5">
    <source>
        <dbReference type="ARBA" id="ARBA00023065"/>
    </source>
</evidence>
<evidence type="ECO:0000256" key="7">
    <source>
        <dbReference type="ARBA" id="ARBA00023196"/>
    </source>
</evidence>
<keyword evidence="4" id="KW-0375">Hydrogen ion transport</keyword>
<dbReference type="SUPFAM" id="SSF52943">
    <property type="entry name" value="ATP synthase (F1-ATPase), gamma subunit"/>
    <property type="match status" value="1"/>
</dbReference>
<name>A0A3B0UPL3_9ZZZZ</name>
<comment type="subcellular location">
    <subcellularLocation>
        <location evidence="1">Membrane</location>
        <topology evidence="1">Peripheral membrane protein</topology>
    </subcellularLocation>
</comment>
<dbReference type="GO" id="GO:0045259">
    <property type="term" value="C:proton-transporting ATP synthase complex"/>
    <property type="evidence" value="ECO:0007669"/>
    <property type="project" value="UniProtKB-KW"/>
</dbReference>
<evidence type="ECO:0000256" key="2">
    <source>
        <dbReference type="ARBA" id="ARBA00007681"/>
    </source>
</evidence>
<dbReference type="InterPro" id="IPR035968">
    <property type="entry name" value="ATP_synth_F1_ATPase_gsu"/>
</dbReference>
<dbReference type="Pfam" id="PF00231">
    <property type="entry name" value="ATP-synt"/>
    <property type="match status" value="1"/>
</dbReference>
<dbReference type="AlphaFoldDB" id="A0A3B0UPL3"/>
<evidence type="ECO:0000256" key="4">
    <source>
        <dbReference type="ARBA" id="ARBA00022781"/>
    </source>
</evidence>
<comment type="similarity">
    <text evidence="2">Belongs to the ATPase gamma chain family.</text>
</comment>
<dbReference type="EMBL" id="UOEV01000065">
    <property type="protein sequence ID" value="VAW32778.1"/>
    <property type="molecule type" value="Genomic_DNA"/>
</dbReference>
<sequence>MSTAVGTKQHKLEDLETVKFVVSALFDISVERLGRLRAEFQKNQKFYVDISELYANIKQTMKEHGDLRKKTTNVKKKIFIAFTSNARFYGSINSDVMRYFLEGIKNADDTDALVIGSTGKGFLENSSNAFPSVPSIVFAGDRPTKKEIKKFLEQVAGYEEVHIFYPSFVSVFSQKISEIDITHTASKSESKKTEPMEYIFEPELPKILTFFETRIRYLLFSRIVLESELARTAARIFSINRAQDRANKQIKTVRRAIQKDVDTFNDLRLLESFAAISKWKK</sequence>
<evidence type="ECO:0000256" key="6">
    <source>
        <dbReference type="ARBA" id="ARBA00023136"/>
    </source>
</evidence>
<keyword evidence="6" id="KW-0472">Membrane</keyword>
<keyword evidence="5" id="KW-0406">Ion transport</keyword>
<reference evidence="9" key="1">
    <citation type="submission" date="2018-06" db="EMBL/GenBank/DDBJ databases">
        <authorList>
            <person name="Zhirakovskaya E."/>
        </authorList>
    </citation>
    <scope>NUCLEOTIDE SEQUENCE</scope>
</reference>